<name>A0A0A1FCJ9_9BURK</name>
<dbReference type="EMBL" id="CP009962">
    <property type="protein sequence ID" value="AIY41505.1"/>
    <property type="molecule type" value="Genomic_DNA"/>
</dbReference>
<dbReference type="Proteomes" id="UP000030302">
    <property type="component" value="Chromosome"/>
</dbReference>
<reference evidence="3" key="1">
    <citation type="journal article" date="2014" name="Soil Biol. Biochem.">
        <title>Structure and function of bacterial communities in ageing soils: Insights from the Mendocino ecological staircase.</title>
        <authorList>
            <person name="Uroz S."/>
            <person name="Tech J.J."/>
            <person name="Sawaya N.A."/>
            <person name="Frey-Klett P."/>
            <person name="Leveau J.H.J."/>
        </authorList>
    </citation>
    <scope>NUCLEOTIDE SEQUENCE [LARGE SCALE GENOMIC DNA]</scope>
    <source>
        <strain evidence="3">Cal35</strain>
    </source>
</reference>
<organism evidence="2 3">
    <name type="scientific">Collimonas arenae</name>
    <dbReference type="NCBI Taxonomy" id="279058"/>
    <lineage>
        <taxon>Bacteria</taxon>
        <taxon>Pseudomonadati</taxon>
        <taxon>Pseudomonadota</taxon>
        <taxon>Betaproteobacteria</taxon>
        <taxon>Burkholderiales</taxon>
        <taxon>Oxalobacteraceae</taxon>
        <taxon>Collimonas</taxon>
    </lineage>
</organism>
<evidence type="ECO:0008006" key="4">
    <source>
        <dbReference type="Google" id="ProtNLM"/>
    </source>
</evidence>
<protein>
    <recommendedName>
        <fullName evidence="4">DNA-binding protein H-NS</fullName>
    </recommendedName>
</protein>
<feature type="region of interest" description="Disordered" evidence="1">
    <location>
        <begin position="60"/>
        <end position="82"/>
    </location>
</feature>
<dbReference type="RefSeq" id="WP_038488879.1">
    <property type="nucleotide sequence ID" value="NZ_CP009962.1"/>
</dbReference>
<proteinExistence type="predicted"/>
<dbReference type="AlphaFoldDB" id="A0A0A1FCJ9"/>
<gene>
    <name evidence="2" type="ORF">LT85_2347</name>
</gene>
<dbReference type="OrthoDB" id="5297879at2"/>
<evidence type="ECO:0000256" key="1">
    <source>
        <dbReference type="SAM" id="MobiDB-lite"/>
    </source>
</evidence>
<dbReference type="HOGENOM" id="CLU_2583674_0_0_4"/>
<dbReference type="STRING" id="279058.LT85_2347"/>
<sequence>MTTYKELQAQIEQLRKQAEELRQAEIADVIIEIKTKMQEYGITGADLGLMGKKRIMKTSPAMEAETPAMTPVVEDASAGGEM</sequence>
<keyword evidence="3" id="KW-1185">Reference proteome</keyword>
<dbReference type="KEGG" id="care:LT85_2347"/>
<evidence type="ECO:0000313" key="2">
    <source>
        <dbReference type="EMBL" id="AIY41505.1"/>
    </source>
</evidence>
<evidence type="ECO:0000313" key="3">
    <source>
        <dbReference type="Proteomes" id="UP000030302"/>
    </source>
</evidence>
<accession>A0A0A1FCJ9</accession>